<dbReference type="EMBL" id="CP092085">
    <property type="protein sequence ID" value="UUN99821.1"/>
    <property type="molecule type" value="Genomic_DNA"/>
</dbReference>
<dbReference type="NCBIfam" id="TIGR00229">
    <property type="entry name" value="sensory_box"/>
    <property type="match status" value="1"/>
</dbReference>
<dbReference type="CDD" id="cd00130">
    <property type="entry name" value="PAS"/>
    <property type="match status" value="1"/>
</dbReference>
<dbReference type="InterPro" id="IPR043128">
    <property type="entry name" value="Rev_trsase/Diguanyl_cyclase"/>
</dbReference>
<dbReference type="AlphaFoldDB" id="A0A8I1DJS8"/>
<dbReference type="PANTHER" id="PTHR44757">
    <property type="entry name" value="DIGUANYLATE CYCLASE DGCP"/>
    <property type="match status" value="1"/>
</dbReference>
<dbReference type="InterPro" id="IPR013656">
    <property type="entry name" value="PAS_4"/>
</dbReference>
<dbReference type="PROSITE" id="PS50883">
    <property type="entry name" value="EAL"/>
    <property type="match status" value="1"/>
</dbReference>
<dbReference type="InterPro" id="IPR052155">
    <property type="entry name" value="Biofilm_reg_signaling"/>
</dbReference>
<sequence length="713" mass="80982">MAGAHLPYDRNINQVGSSRNSIKPQCVQISNEVKFALDQVPHLIWMTKFGEGYCNTALKQYFGIDHNDIDAYQWMEFLHPEDRALMQNIWMKAHKTGQRFEQECRMRRHDGVYQWFLLNAQSALYQKQYFDWTITCSNIHERLSKLQETQQLLKANTDMLDASVDCIKIISPDGYVSHMNKSGCLALLGQEKVTNFGMEWLELLPPEVREQGKKAIKEAAKGKNARFAGKSIFNNVTMYWDNILTPIVNTQGQTTSILCVSRDITKQRIAEEKLRLNSEFDEMTNLMNRRVFKKRLKSSISKARDCRGKIGLLLLDLDHFKHINDTLGHSAGDHLLKVLSKRLANCLDEHAYIARLGGDEFAVVVENVENDQKIETVSKKLLKQLEAPITYTGKLLNGGMSIGGAIYPDDAKDGSGLLKCADTALNDLKERGRGGVRMFGADMLETAQRKAKQLHTARYMIRSNQVEAFYQPKVKLDDCSIIGFEALLRWRDVEGEVYFPSTVAEAFNDFELATKISEIMHDRIFTDMSHWMNLDLKVVPISINASPVEFMRDNYAETLLKRLTNYAIPAHLIEIEITEHVLADRGYEYVVRALKKLKHAGVRIALDDFGTGHSSMSHIRDYPVDSLKIDYNFVNRMHEEDSIKAIVEGIAKLGPILSLDIVAEGIETTQQLDSLIAIGCKFGQGFLFSQAINADQVQKMLGKQILVSPDMYH</sequence>
<dbReference type="PROSITE" id="PS50113">
    <property type="entry name" value="PAC"/>
    <property type="match status" value="1"/>
</dbReference>
<dbReference type="Gene3D" id="3.20.20.450">
    <property type="entry name" value="EAL domain"/>
    <property type="match status" value="1"/>
</dbReference>
<protein>
    <submittedName>
        <fullName evidence="1">EAL domain-containing protein</fullName>
    </submittedName>
</protein>
<dbReference type="PROSITE" id="PS50887">
    <property type="entry name" value="GGDEF"/>
    <property type="match status" value="1"/>
</dbReference>
<dbReference type="PANTHER" id="PTHR44757:SF2">
    <property type="entry name" value="BIOFILM ARCHITECTURE MAINTENANCE PROTEIN MBAA"/>
    <property type="match status" value="1"/>
</dbReference>
<organism evidence="1 2">
    <name type="scientific">Acinetobacter bereziniae</name>
    <name type="common">Acinetobacter genomosp. 10</name>
    <dbReference type="NCBI Taxonomy" id="106648"/>
    <lineage>
        <taxon>Bacteria</taxon>
        <taxon>Pseudomonadati</taxon>
        <taxon>Pseudomonadota</taxon>
        <taxon>Gammaproteobacteria</taxon>
        <taxon>Moraxellales</taxon>
        <taxon>Moraxellaceae</taxon>
        <taxon>Acinetobacter</taxon>
    </lineage>
</organism>
<dbReference type="RefSeq" id="WP_198114654.1">
    <property type="nucleotide sequence ID" value="NZ_CP066121.1"/>
</dbReference>
<dbReference type="SUPFAM" id="SSF141868">
    <property type="entry name" value="EAL domain-like"/>
    <property type="match status" value="1"/>
</dbReference>
<dbReference type="SMART" id="SM00267">
    <property type="entry name" value="GGDEF"/>
    <property type="match status" value="1"/>
</dbReference>
<dbReference type="InterPro" id="IPR000014">
    <property type="entry name" value="PAS"/>
</dbReference>
<dbReference type="InterPro" id="IPR029787">
    <property type="entry name" value="Nucleotide_cyclase"/>
</dbReference>
<evidence type="ECO:0000313" key="2">
    <source>
        <dbReference type="Proteomes" id="UP000644140"/>
    </source>
</evidence>
<dbReference type="SUPFAM" id="SSF55073">
    <property type="entry name" value="Nucleotide cyclase"/>
    <property type="match status" value="1"/>
</dbReference>
<reference evidence="1" key="1">
    <citation type="submission" date="2022-02" db="EMBL/GenBank/DDBJ databases">
        <title>Characterization of Tn125 harboring carbapenem-resistant Acinetobacter bereziniae clinical isolates.</title>
        <authorList>
            <person name="Wong N.-K."/>
            <person name="Pan Q."/>
        </authorList>
    </citation>
    <scope>NUCLEOTIDE SEQUENCE</scope>
    <source>
        <strain evidence="1">GD03393</strain>
    </source>
</reference>
<dbReference type="Pfam" id="PF08447">
    <property type="entry name" value="PAS_3"/>
    <property type="match status" value="1"/>
</dbReference>
<gene>
    <name evidence="1" type="ORF">I9054_010385</name>
</gene>
<dbReference type="SMART" id="SM00052">
    <property type="entry name" value="EAL"/>
    <property type="match status" value="1"/>
</dbReference>
<evidence type="ECO:0000313" key="1">
    <source>
        <dbReference type="EMBL" id="UUN99821.1"/>
    </source>
</evidence>
<dbReference type="Gene3D" id="3.30.450.20">
    <property type="entry name" value="PAS domain"/>
    <property type="match status" value="2"/>
</dbReference>
<dbReference type="SMART" id="SM00091">
    <property type="entry name" value="PAS"/>
    <property type="match status" value="2"/>
</dbReference>
<dbReference type="NCBIfam" id="TIGR00254">
    <property type="entry name" value="GGDEF"/>
    <property type="match status" value="1"/>
</dbReference>
<dbReference type="Proteomes" id="UP000644140">
    <property type="component" value="Chromosome"/>
</dbReference>
<dbReference type="InterPro" id="IPR035919">
    <property type="entry name" value="EAL_sf"/>
</dbReference>
<dbReference type="InterPro" id="IPR013655">
    <property type="entry name" value="PAS_fold_3"/>
</dbReference>
<dbReference type="Gene3D" id="3.30.70.270">
    <property type="match status" value="1"/>
</dbReference>
<dbReference type="Pfam" id="PF00990">
    <property type="entry name" value="GGDEF"/>
    <property type="match status" value="1"/>
</dbReference>
<dbReference type="Pfam" id="PF00563">
    <property type="entry name" value="EAL"/>
    <property type="match status" value="1"/>
</dbReference>
<dbReference type="CDD" id="cd01948">
    <property type="entry name" value="EAL"/>
    <property type="match status" value="1"/>
</dbReference>
<dbReference type="InterPro" id="IPR035965">
    <property type="entry name" value="PAS-like_dom_sf"/>
</dbReference>
<dbReference type="InterPro" id="IPR001633">
    <property type="entry name" value="EAL_dom"/>
</dbReference>
<dbReference type="InterPro" id="IPR000160">
    <property type="entry name" value="GGDEF_dom"/>
</dbReference>
<dbReference type="SUPFAM" id="SSF55785">
    <property type="entry name" value="PYP-like sensor domain (PAS domain)"/>
    <property type="match status" value="2"/>
</dbReference>
<dbReference type="Pfam" id="PF08448">
    <property type="entry name" value="PAS_4"/>
    <property type="match status" value="1"/>
</dbReference>
<proteinExistence type="predicted"/>
<dbReference type="InterPro" id="IPR000700">
    <property type="entry name" value="PAS-assoc_C"/>
</dbReference>
<accession>A0A8I1DJS8</accession>
<dbReference type="CDD" id="cd01949">
    <property type="entry name" value="GGDEF"/>
    <property type="match status" value="1"/>
</dbReference>
<name>A0A8I1DJS8_ACIBZ</name>
<dbReference type="PROSITE" id="PS50112">
    <property type="entry name" value="PAS"/>
    <property type="match status" value="1"/>
</dbReference>